<feature type="transmembrane region" description="Helical" evidence="6">
    <location>
        <begin position="229"/>
        <end position="249"/>
    </location>
</feature>
<dbReference type="RefSeq" id="XP_013256760.1">
    <property type="nucleotide sequence ID" value="XM_013401306.1"/>
</dbReference>
<dbReference type="InterPro" id="IPR036259">
    <property type="entry name" value="MFS_trans_sf"/>
</dbReference>
<keyword evidence="2" id="KW-0813">Transport</keyword>
<dbReference type="SUPFAM" id="SSF103473">
    <property type="entry name" value="MFS general substrate transporter"/>
    <property type="match status" value="1"/>
</dbReference>
<keyword evidence="8" id="KW-1185">Reference proteome</keyword>
<dbReference type="Proteomes" id="UP000027920">
    <property type="component" value="Unassembled WGS sequence"/>
</dbReference>
<reference evidence="7 8" key="1">
    <citation type="submission" date="2013-03" db="EMBL/GenBank/DDBJ databases">
        <title>The Genome Sequence of Exophiala aquamarina CBS 119918.</title>
        <authorList>
            <consortium name="The Broad Institute Genomics Platform"/>
            <person name="Cuomo C."/>
            <person name="de Hoog S."/>
            <person name="Gorbushina A."/>
            <person name="Walker B."/>
            <person name="Young S.K."/>
            <person name="Zeng Q."/>
            <person name="Gargeya S."/>
            <person name="Fitzgerald M."/>
            <person name="Haas B."/>
            <person name="Abouelleil A."/>
            <person name="Allen A.W."/>
            <person name="Alvarado L."/>
            <person name="Arachchi H.M."/>
            <person name="Berlin A.M."/>
            <person name="Chapman S.B."/>
            <person name="Gainer-Dewar J."/>
            <person name="Goldberg J."/>
            <person name="Griggs A."/>
            <person name="Gujja S."/>
            <person name="Hansen M."/>
            <person name="Howarth C."/>
            <person name="Imamovic A."/>
            <person name="Ireland A."/>
            <person name="Larimer J."/>
            <person name="McCowan C."/>
            <person name="Murphy C."/>
            <person name="Pearson M."/>
            <person name="Poon T.W."/>
            <person name="Priest M."/>
            <person name="Roberts A."/>
            <person name="Saif S."/>
            <person name="Shea T."/>
            <person name="Sisk P."/>
            <person name="Sykes S."/>
            <person name="Wortman J."/>
            <person name="Nusbaum C."/>
            <person name="Birren B."/>
        </authorList>
    </citation>
    <scope>NUCLEOTIDE SEQUENCE [LARGE SCALE GENOMIC DNA]</scope>
    <source>
        <strain evidence="7 8">CBS 119918</strain>
    </source>
</reference>
<keyword evidence="3 6" id="KW-0812">Transmembrane</keyword>
<comment type="subcellular location">
    <subcellularLocation>
        <location evidence="1">Endomembrane system</location>
        <topology evidence="1">Multi-pass membrane protein</topology>
    </subcellularLocation>
</comment>
<dbReference type="GeneID" id="25284873"/>
<protein>
    <recommendedName>
        <fullName evidence="9">Major facilitator superfamily (MFS) profile domain-containing protein</fullName>
    </recommendedName>
</protein>
<feature type="transmembrane region" description="Helical" evidence="6">
    <location>
        <begin position="158"/>
        <end position="179"/>
    </location>
</feature>
<keyword evidence="5 6" id="KW-0472">Membrane</keyword>
<dbReference type="VEuPathDB" id="FungiDB:A1O9_09965"/>
<dbReference type="PANTHER" id="PTHR23501:SF191">
    <property type="entry name" value="VACUOLAR BASIC AMINO ACID TRANSPORTER 4"/>
    <property type="match status" value="1"/>
</dbReference>
<evidence type="ECO:0000256" key="4">
    <source>
        <dbReference type="ARBA" id="ARBA00022989"/>
    </source>
</evidence>
<feature type="transmembrane region" description="Helical" evidence="6">
    <location>
        <begin position="117"/>
        <end position="138"/>
    </location>
</feature>
<evidence type="ECO:0000256" key="1">
    <source>
        <dbReference type="ARBA" id="ARBA00004127"/>
    </source>
</evidence>
<evidence type="ECO:0000256" key="3">
    <source>
        <dbReference type="ARBA" id="ARBA00022692"/>
    </source>
</evidence>
<evidence type="ECO:0000256" key="2">
    <source>
        <dbReference type="ARBA" id="ARBA00022448"/>
    </source>
</evidence>
<keyword evidence="4 6" id="KW-1133">Transmembrane helix</keyword>
<evidence type="ECO:0000256" key="5">
    <source>
        <dbReference type="ARBA" id="ARBA00023136"/>
    </source>
</evidence>
<gene>
    <name evidence="7" type="ORF">A1O9_09965</name>
</gene>
<evidence type="ECO:0000256" key="6">
    <source>
        <dbReference type="SAM" id="Phobius"/>
    </source>
</evidence>
<organism evidence="7 8">
    <name type="scientific">Exophiala aquamarina CBS 119918</name>
    <dbReference type="NCBI Taxonomy" id="1182545"/>
    <lineage>
        <taxon>Eukaryota</taxon>
        <taxon>Fungi</taxon>
        <taxon>Dikarya</taxon>
        <taxon>Ascomycota</taxon>
        <taxon>Pezizomycotina</taxon>
        <taxon>Eurotiomycetes</taxon>
        <taxon>Chaetothyriomycetidae</taxon>
        <taxon>Chaetothyriales</taxon>
        <taxon>Herpotrichiellaceae</taxon>
        <taxon>Exophiala</taxon>
    </lineage>
</organism>
<feature type="transmembrane region" description="Helical" evidence="6">
    <location>
        <begin position="482"/>
        <end position="509"/>
    </location>
</feature>
<accession>A0A072PF20</accession>
<dbReference type="GO" id="GO:0022857">
    <property type="term" value="F:transmembrane transporter activity"/>
    <property type="evidence" value="ECO:0007669"/>
    <property type="project" value="TreeGrafter"/>
</dbReference>
<feature type="transmembrane region" description="Helical" evidence="6">
    <location>
        <begin position="389"/>
        <end position="407"/>
    </location>
</feature>
<comment type="caution">
    <text evidence="7">The sequence shown here is derived from an EMBL/GenBank/DDBJ whole genome shotgun (WGS) entry which is preliminary data.</text>
</comment>
<evidence type="ECO:0008006" key="9">
    <source>
        <dbReference type="Google" id="ProtNLM"/>
    </source>
</evidence>
<name>A0A072PF20_9EURO</name>
<feature type="transmembrane region" description="Helical" evidence="6">
    <location>
        <begin position="446"/>
        <end position="462"/>
    </location>
</feature>
<dbReference type="GO" id="GO:0012505">
    <property type="term" value="C:endomembrane system"/>
    <property type="evidence" value="ECO:0007669"/>
    <property type="project" value="UniProtKB-SubCell"/>
</dbReference>
<feature type="transmembrane region" description="Helical" evidence="6">
    <location>
        <begin position="353"/>
        <end position="377"/>
    </location>
</feature>
<dbReference type="AlphaFoldDB" id="A0A072PF20"/>
<dbReference type="OrthoDB" id="4139857at2759"/>
<feature type="transmembrane region" description="Helical" evidence="6">
    <location>
        <begin position="419"/>
        <end position="439"/>
    </location>
</feature>
<evidence type="ECO:0000313" key="8">
    <source>
        <dbReference type="Proteomes" id="UP000027920"/>
    </source>
</evidence>
<feature type="transmembrane region" description="Helical" evidence="6">
    <location>
        <begin position="560"/>
        <end position="583"/>
    </location>
</feature>
<dbReference type="GO" id="GO:0005886">
    <property type="term" value="C:plasma membrane"/>
    <property type="evidence" value="ECO:0007669"/>
    <property type="project" value="TreeGrafter"/>
</dbReference>
<dbReference type="HOGENOM" id="CLU_460032_0_0_1"/>
<feature type="transmembrane region" description="Helical" evidence="6">
    <location>
        <begin position="311"/>
        <end position="333"/>
    </location>
</feature>
<proteinExistence type="predicted"/>
<evidence type="ECO:0000313" key="7">
    <source>
        <dbReference type="EMBL" id="KEF54170.1"/>
    </source>
</evidence>
<sequence length="598" mass="65582">MVQGGDALEAAAEAGTERTALRRSEAQDIAEATPTWPERLLIIPRNLWLPALIFMLGSAADFCEGSFFATGFTDIGSSFKAQEDAAWLKIGYATLMAIAQPSYSLACNKWSWHGPILLSYVLFSAGLVLWSVQPVFGIPRDATSLTVNSSCSSRSPNLMTLIFARLLTAGGSAGMVYVPSLVFNVPEVLSCSDRPRWTSIQHAFAALGQFIGSQLAESNLRNDSILKKLLFRQGLVVSILAGIIAIWMISQRDIRPDMRIMPLTSGGRLEQRSGPPSFGASAMVGMVLLAVPIVAFCFAFGWVMEESRYHVLWSPLLLVGISSSAVFWLHQSLVSSDASLLPQDLPTLKRDDILWVFAAVFFKDGASSVFLFLIPWISQNSGLSRKYTFRSYWFLVPFGAAITAFWIKKSSKTKSPLLLGAILCSSAVGILSIFVYLTCIDIGIPLALYPLSGIFGIGNGMVESALLPRLLVALEEHMRHQAVVYAAFHLISTFADSLWTALSNTMFLWSASEFMRRSLSNLVEEGMVEKIIKECRHDNQCTNGLAANIKHAVHIAYLRASVAVCFVAFLGSLCSVLIVWYWITDVALEESNGEIDEH</sequence>
<feature type="transmembrane region" description="Helical" evidence="6">
    <location>
        <begin position="278"/>
        <end position="304"/>
    </location>
</feature>
<dbReference type="EMBL" id="AMGV01000011">
    <property type="protein sequence ID" value="KEF54170.1"/>
    <property type="molecule type" value="Genomic_DNA"/>
</dbReference>
<dbReference type="PANTHER" id="PTHR23501">
    <property type="entry name" value="MAJOR FACILITATOR SUPERFAMILY"/>
    <property type="match status" value="1"/>
</dbReference>